<name>A0A1S8A9D2_ROSNE</name>
<dbReference type="EMBL" id="DF977491">
    <property type="protein sequence ID" value="GAW26736.1"/>
    <property type="molecule type" value="Genomic_DNA"/>
</dbReference>
<evidence type="ECO:0000256" key="1">
    <source>
        <dbReference type="SAM" id="MobiDB-lite"/>
    </source>
</evidence>
<dbReference type="OrthoDB" id="5229455at2759"/>
<dbReference type="OMA" id="RWHREGH"/>
<proteinExistence type="predicted"/>
<reference evidence="2" key="1">
    <citation type="submission" date="2016-03" db="EMBL/GenBank/DDBJ databases">
        <title>Draft genome sequence of Rosellinia necatrix.</title>
        <authorList>
            <person name="Kanematsu S."/>
        </authorList>
    </citation>
    <scope>NUCLEOTIDE SEQUENCE [LARGE SCALE GENOMIC DNA]</scope>
    <source>
        <strain evidence="2">W97</strain>
    </source>
</reference>
<dbReference type="Proteomes" id="UP000054516">
    <property type="component" value="Unassembled WGS sequence"/>
</dbReference>
<accession>A0A1S8A9D2</accession>
<dbReference type="AlphaFoldDB" id="A0A1S8A9D2"/>
<gene>
    <name evidence="2" type="ORF">SAMD00023353_4600540</name>
</gene>
<evidence type="ECO:0000313" key="2">
    <source>
        <dbReference type="EMBL" id="GAW26736.1"/>
    </source>
</evidence>
<evidence type="ECO:0000313" key="3">
    <source>
        <dbReference type="Proteomes" id="UP000054516"/>
    </source>
</evidence>
<organism evidence="2">
    <name type="scientific">Rosellinia necatrix</name>
    <name type="common">White root-rot fungus</name>
    <dbReference type="NCBI Taxonomy" id="77044"/>
    <lineage>
        <taxon>Eukaryota</taxon>
        <taxon>Fungi</taxon>
        <taxon>Dikarya</taxon>
        <taxon>Ascomycota</taxon>
        <taxon>Pezizomycotina</taxon>
        <taxon>Sordariomycetes</taxon>
        <taxon>Xylariomycetidae</taxon>
        <taxon>Xylariales</taxon>
        <taxon>Xylariaceae</taxon>
        <taxon>Rosellinia</taxon>
    </lineage>
</organism>
<keyword evidence="3" id="KW-1185">Reference proteome</keyword>
<feature type="region of interest" description="Disordered" evidence="1">
    <location>
        <begin position="142"/>
        <end position="173"/>
    </location>
</feature>
<sequence length="322" mass="35293">MSHSCQRTGEKCDYSIRLNWEGRRGKQVDSGLVSFDHDTLSPATPAKGYKLVHQYPLTDAPGTRRLEPLTATYGDPKSDNPCFQTGVSFVDTTLSSAREPERRLSKRIKLGDAPLAEYPEKRRYSSQSLVLEPTSATVRLSGNSGVSVASPLTPATSSTYSDDSQPQVGHAEQEVTSCSTKRLSVNSLLAGPANLRALYNDSAYHAKGTLPTLDTHPTSNEPTFYGIDRGFQDYDLGRNDDMNAIGGSSPLFQRESLDTPLDEPADYSWTEFGFGIDTGDAGESDSGYYSKPVSIFIPQDLEPLPDRLIENPMNLLYFVCLI</sequence>
<protein>
    <submittedName>
        <fullName evidence="2">Putative C6 zinc finger domain-containing protein</fullName>
    </submittedName>
</protein>
<feature type="compositionally biased region" description="Polar residues" evidence="1">
    <location>
        <begin position="153"/>
        <end position="167"/>
    </location>
</feature>